<dbReference type="EnsemblPlants" id="OPUNC04G01800.1">
    <property type="protein sequence ID" value="OPUNC04G01800.1"/>
    <property type="gene ID" value="OPUNC04G01800"/>
</dbReference>
<accession>A0A0E0KMJ1</accession>
<keyword evidence="2" id="KW-1185">Reference proteome</keyword>
<evidence type="ECO:0000313" key="2">
    <source>
        <dbReference type="Proteomes" id="UP000026962"/>
    </source>
</evidence>
<reference evidence="1" key="1">
    <citation type="submission" date="2015-04" db="UniProtKB">
        <authorList>
            <consortium name="EnsemblPlants"/>
        </authorList>
    </citation>
    <scope>IDENTIFICATION</scope>
</reference>
<sequence>MGCSLWLFGSLDALRGLAGGVQKLFLSLAPEKRQPPPFLRGQALAGQASARELPKLAARVQARERGNPRVTAPFSRHRLAGLDFDLLGFHGRQQCRSVDPRSLLHLFKNVRIVEMAQEVTRIDLEETSEVVQVARGAQQVTMNSIAQDGGEQRTRGAMHWTSAMSTFVLRHKGFKEVHLNQVAKYLQDFTGNEVTGTQEYNH</sequence>
<proteinExistence type="predicted"/>
<dbReference type="Proteomes" id="UP000026962">
    <property type="component" value="Chromosome 4"/>
</dbReference>
<organism evidence="1">
    <name type="scientific">Oryza punctata</name>
    <name type="common">Red rice</name>
    <dbReference type="NCBI Taxonomy" id="4537"/>
    <lineage>
        <taxon>Eukaryota</taxon>
        <taxon>Viridiplantae</taxon>
        <taxon>Streptophyta</taxon>
        <taxon>Embryophyta</taxon>
        <taxon>Tracheophyta</taxon>
        <taxon>Spermatophyta</taxon>
        <taxon>Magnoliopsida</taxon>
        <taxon>Liliopsida</taxon>
        <taxon>Poales</taxon>
        <taxon>Poaceae</taxon>
        <taxon>BOP clade</taxon>
        <taxon>Oryzoideae</taxon>
        <taxon>Oryzeae</taxon>
        <taxon>Oryzinae</taxon>
        <taxon>Oryza</taxon>
    </lineage>
</organism>
<protein>
    <submittedName>
        <fullName evidence="1">Uncharacterized protein</fullName>
    </submittedName>
</protein>
<dbReference type="Gramene" id="OPUNC04G01800.1">
    <property type="protein sequence ID" value="OPUNC04G01800.1"/>
    <property type="gene ID" value="OPUNC04G01800"/>
</dbReference>
<dbReference type="AlphaFoldDB" id="A0A0E0KMJ1"/>
<dbReference type="HOGENOM" id="CLU_1356590_0_0_1"/>
<name>A0A0E0KMJ1_ORYPU</name>
<reference evidence="1" key="2">
    <citation type="submission" date="2018-05" db="EMBL/GenBank/DDBJ databases">
        <title>OpunRS2 (Oryza punctata Reference Sequence Version 2).</title>
        <authorList>
            <person name="Zhang J."/>
            <person name="Kudrna D."/>
            <person name="Lee S."/>
            <person name="Talag J."/>
            <person name="Welchert J."/>
            <person name="Wing R.A."/>
        </authorList>
    </citation>
    <scope>NUCLEOTIDE SEQUENCE [LARGE SCALE GENOMIC DNA]</scope>
</reference>
<evidence type="ECO:0000313" key="1">
    <source>
        <dbReference type="EnsemblPlants" id="OPUNC04G01800.1"/>
    </source>
</evidence>